<accession>A0ABY5DM14</accession>
<evidence type="ECO:0000313" key="3">
    <source>
        <dbReference type="Proteomes" id="UP001056035"/>
    </source>
</evidence>
<feature type="compositionally biased region" description="Low complexity" evidence="1">
    <location>
        <begin position="51"/>
        <end position="61"/>
    </location>
</feature>
<dbReference type="Proteomes" id="UP001056035">
    <property type="component" value="Chromosome"/>
</dbReference>
<proteinExistence type="predicted"/>
<dbReference type="EMBL" id="CP098502">
    <property type="protein sequence ID" value="UTI62958.1"/>
    <property type="molecule type" value="Genomic_DNA"/>
</dbReference>
<gene>
    <name evidence="2" type="ORF">NBH00_16525</name>
</gene>
<dbReference type="RefSeq" id="WP_254569693.1">
    <property type="nucleotide sequence ID" value="NZ_CP098502.1"/>
</dbReference>
<evidence type="ECO:0000313" key="2">
    <source>
        <dbReference type="EMBL" id="UTI62958.1"/>
    </source>
</evidence>
<name>A0ABY5DM14_9ACTN</name>
<feature type="region of interest" description="Disordered" evidence="1">
    <location>
        <begin position="48"/>
        <end position="128"/>
    </location>
</feature>
<reference evidence="2 3" key="1">
    <citation type="submission" date="2022-06" db="EMBL/GenBank/DDBJ databases">
        <title>Paraconexibacter antarcticus.</title>
        <authorList>
            <person name="Kim C.S."/>
        </authorList>
    </citation>
    <scope>NUCLEOTIDE SEQUENCE [LARGE SCALE GENOMIC DNA]</scope>
    <source>
        <strain evidence="2 3">02-257</strain>
    </source>
</reference>
<evidence type="ECO:0000256" key="1">
    <source>
        <dbReference type="SAM" id="MobiDB-lite"/>
    </source>
</evidence>
<feature type="compositionally biased region" description="Low complexity" evidence="1">
    <location>
        <begin position="100"/>
        <end position="113"/>
    </location>
</feature>
<keyword evidence="3" id="KW-1185">Reference proteome</keyword>
<sequence>MPPPTSLSPTARDRALRRTRTVHRVAGVAVAGATAGLSLLASHAFKGHTGTASAAAATVPPAAAPAPAPAARPATAVPPPQAVPPIAGDPAPLEPPPSAPSAAPQSAPQAAQPAPAPPPPPPVVTGGS</sequence>
<feature type="compositionally biased region" description="Pro residues" evidence="1">
    <location>
        <begin position="62"/>
        <end position="83"/>
    </location>
</feature>
<protein>
    <submittedName>
        <fullName evidence="2">Uncharacterized protein</fullName>
    </submittedName>
</protein>
<feature type="compositionally biased region" description="Pro residues" evidence="1">
    <location>
        <begin position="114"/>
        <end position="128"/>
    </location>
</feature>
<organism evidence="2 3">
    <name type="scientific">Paraconexibacter antarcticus</name>
    <dbReference type="NCBI Taxonomy" id="2949664"/>
    <lineage>
        <taxon>Bacteria</taxon>
        <taxon>Bacillati</taxon>
        <taxon>Actinomycetota</taxon>
        <taxon>Thermoleophilia</taxon>
        <taxon>Solirubrobacterales</taxon>
        <taxon>Paraconexibacteraceae</taxon>
        <taxon>Paraconexibacter</taxon>
    </lineage>
</organism>